<proteinExistence type="predicted"/>
<accession>K7RQG1</accession>
<feature type="transmembrane region" description="Helical" evidence="6">
    <location>
        <begin position="227"/>
        <end position="244"/>
    </location>
</feature>
<dbReference type="HOGENOM" id="CLU_030489_2_0_11"/>
<evidence type="ECO:0000313" key="9">
    <source>
        <dbReference type="Proteomes" id="UP000000214"/>
    </source>
</evidence>
<evidence type="ECO:0000256" key="5">
    <source>
        <dbReference type="ARBA" id="ARBA00023136"/>
    </source>
</evidence>
<keyword evidence="4 6" id="KW-1133">Transmembrane helix</keyword>
<dbReference type="GO" id="GO:0005886">
    <property type="term" value="C:plasma membrane"/>
    <property type="evidence" value="ECO:0007669"/>
    <property type="project" value="UniProtKB-SubCell"/>
</dbReference>
<dbReference type="STRING" id="1171373.PACID_24830"/>
<dbReference type="PATRIC" id="fig|1171373.8.peg.2446"/>
<feature type="transmembrane region" description="Helical" evidence="6">
    <location>
        <begin position="256"/>
        <end position="276"/>
    </location>
</feature>
<protein>
    <submittedName>
        <fullName evidence="8">PspC multi-domain protein</fullName>
    </submittedName>
</protein>
<dbReference type="RefSeq" id="WP_015071156.1">
    <property type="nucleotide sequence ID" value="NC_019395.1"/>
</dbReference>
<sequence>MSPQPAPVEAPSSAPIWVRAHRSTAGRQVAGVCIGIARRLDVDPLLVRALAVVLALSAGAGVVAYGAAWLLMPDESGRSVADRPLPGLARRRTGIIVAVVLTVYLFTLPLWTSITPFSVGPLVVIGVLAWMTRRVMTRSPRADSGPTAPGASSEVRAAVTPAASVAPTAPDVPGFDPYRAAPAPSASRRPFRSSRRPHRSWWLTLAMVATASAVAAIVMTAPVRNPLLLGLAAVLGVIGAFELVGTLTRRPHLGPLLGIVVAISLAATAAAPALALPTRVVSGQETTSVWAEASDLRGGVTVAGGSARIDTSDLRLDRDARTTVAVLGGEVDLVTPADANIVVTTEVLGGSLIDPEGREISSGRTGVWQQSRGDDEPTLTVHLRVYGGQVRLVNPS</sequence>
<keyword evidence="3 6" id="KW-0812">Transmembrane</keyword>
<gene>
    <name evidence="8" type="ordered locus">PACID_24830</name>
</gene>
<dbReference type="EMBL" id="CP003493">
    <property type="protein sequence ID" value="AFV90259.1"/>
    <property type="molecule type" value="Genomic_DNA"/>
</dbReference>
<dbReference type="KEGG" id="pbo:PACID_24830"/>
<dbReference type="Pfam" id="PF04024">
    <property type="entry name" value="PspC"/>
    <property type="match status" value="1"/>
</dbReference>
<reference evidence="8 9" key="1">
    <citation type="journal article" date="2012" name="BMC Genomics">
        <title>The genome sequence of Propionibacterium acidipropionici provides insights into its biotechnological and industrial potential.</title>
        <authorList>
            <person name="Parizzi L.P."/>
            <person name="Grassi M.C."/>
            <person name="Llerena L.A."/>
            <person name="Carazzolle M.F."/>
            <person name="Queiroz V.L."/>
            <person name="Lunardi I."/>
            <person name="Zeidler A.F."/>
            <person name="Teixeira P.J."/>
            <person name="Mieczkowski P."/>
            <person name="Rincones J."/>
            <person name="Pereira G.A."/>
        </authorList>
    </citation>
    <scope>NUCLEOTIDE SEQUENCE [LARGE SCALE GENOMIC DNA]</scope>
    <source>
        <strain evidence="9">ATCC 4875 / DSM 20272 / JCM 6432 / NBRC 12425 / NCIMB 8070</strain>
    </source>
</reference>
<keyword evidence="2" id="KW-1003">Cell membrane</keyword>
<organism evidence="8 9">
    <name type="scientific">Acidipropionibacterium acidipropionici (strain ATCC 4875 / DSM 20272 / JCM 6432 / NBRC 12425 / NCIMB 8070 / 4)</name>
    <name type="common">Propionibacterium acidipropionici</name>
    <dbReference type="NCBI Taxonomy" id="1171373"/>
    <lineage>
        <taxon>Bacteria</taxon>
        <taxon>Bacillati</taxon>
        <taxon>Actinomycetota</taxon>
        <taxon>Actinomycetes</taxon>
        <taxon>Propionibacteriales</taxon>
        <taxon>Propionibacteriaceae</taxon>
        <taxon>Acidipropionibacterium</taxon>
    </lineage>
</organism>
<evidence type="ECO:0000256" key="3">
    <source>
        <dbReference type="ARBA" id="ARBA00022692"/>
    </source>
</evidence>
<evidence type="ECO:0000256" key="6">
    <source>
        <dbReference type="SAM" id="Phobius"/>
    </source>
</evidence>
<feature type="domain" description="Phage shock protein PspC N-terminal" evidence="7">
    <location>
        <begin position="20"/>
        <end position="75"/>
    </location>
</feature>
<dbReference type="InterPro" id="IPR007168">
    <property type="entry name" value="Phageshock_PspC_N"/>
</dbReference>
<evidence type="ECO:0000259" key="7">
    <source>
        <dbReference type="Pfam" id="PF04024"/>
    </source>
</evidence>
<dbReference type="PANTHER" id="PTHR33885:SF3">
    <property type="entry name" value="PHAGE SHOCK PROTEIN C"/>
    <property type="match status" value="1"/>
</dbReference>
<evidence type="ECO:0000313" key="8">
    <source>
        <dbReference type="EMBL" id="AFV90259.1"/>
    </source>
</evidence>
<evidence type="ECO:0000256" key="2">
    <source>
        <dbReference type="ARBA" id="ARBA00022475"/>
    </source>
</evidence>
<dbReference type="Proteomes" id="UP000000214">
    <property type="component" value="Chromosome"/>
</dbReference>
<feature type="transmembrane region" description="Helical" evidence="6">
    <location>
        <begin position="49"/>
        <end position="72"/>
    </location>
</feature>
<evidence type="ECO:0000256" key="1">
    <source>
        <dbReference type="ARBA" id="ARBA00004162"/>
    </source>
</evidence>
<evidence type="ECO:0000256" key="4">
    <source>
        <dbReference type="ARBA" id="ARBA00022989"/>
    </source>
</evidence>
<feature type="transmembrane region" description="Helical" evidence="6">
    <location>
        <begin position="201"/>
        <end position="221"/>
    </location>
</feature>
<feature type="transmembrane region" description="Helical" evidence="6">
    <location>
        <begin position="93"/>
        <end position="111"/>
    </location>
</feature>
<dbReference type="InterPro" id="IPR052027">
    <property type="entry name" value="PspC"/>
</dbReference>
<name>K7RQG1_ACIA4</name>
<feature type="transmembrane region" description="Helical" evidence="6">
    <location>
        <begin position="117"/>
        <end position="136"/>
    </location>
</feature>
<dbReference type="PANTHER" id="PTHR33885">
    <property type="entry name" value="PHAGE SHOCK PROTEIN C"/>
    <property type="match status" value="1"/>
</dbReference>
<comment type="subcellular location">
    <subcellularLocation>
        <location evidence="1">Cell membrane</location>
        <topology evidence="1">Single-pass membrane protein</topology>
    </subcellularLocation>
</comment>
<keyword evidence="5 6" id="KW-0472">Membrane</keyword>
<dbReference type="AlphaFoldDB" id="K7RQG1"/>
<dbReference type="eggNOG" id="COG1983">
    <property type="taxonomic scope" value="Bacteria"/>
</dbReference>